<dbReference type="RefSeq" id="WP_102113544.1">
    <property type="nucleotide sequence ID" value="NZ_BMGN01000012.1"/>
</dbReference>
<dbReference type="SUPFAM" id="SSF52540">
    <property type="entry name" value="P-loop containing nucleoside triphosphate hydrolases"/>
    <property type="match status" value="1"/>
</dbReference>
<name>A0A2K9NFT0_9PROT</name>
<dbReference type="EMBL" id="CP025612">
    <property type="protein sequence ID" value="AUN31990.1"/>
    <property type="molecule type" value="Genomic_DNA"/>
</dbReference>
<dbReference type="AlphaFoldDB" id="A0A2K9NFT0"/>
<evidence type="ECO:0000313" key="1">
    <source>
        <dbReference type="EMBL" id="AUN31990.1"/>
    </source>
</evidence>
<reference evidence="1 2" key="1">
    <citation type="submission" date="2017-12" db="EMBL/GenBank/DDBJ databases">
        <title>Genomes of bacteria within cyanobacterial aggregates.</title>
        <authorList>
            <person name="Cai H."/>
        </authorList>
    </citation>
    <scope>NUCLEOTIDE SEQUENCE [LARGE SCALE GENOMIC DNA]</scope>
    <source>
        <strain evidence="1 2">TH16</strain>
    </source>
</reference>
<dbReference type="KEGG" id="ncb:C0V82_16300"/>
<dbReference type="OrthoDB" id="9779418at2"/>
<dbReference type="InterPro" id="IPR027417">
    <property type="entry name" value="P-loop_NTPase"/>
</dbReference>
<evidence type="ECO:0000313" key="2">
    <source>
        <dbReference type="Proteomes" id="UP000234752"/>
    </source>
</evidence>
<gene>
    <name evidence="1" type="ORF">C0V82_16300</name>
</gene>
<proteinExistence type="predicted"/>
<accession>A0A2K9NFT0</accession>
<dbReference type="Gene3D" id="3.40.50.300">
    <property type="entry name" value="P-loop containing nucleotide triphosphate hydrolases"/>
    <property type="match status" value="1"/>
</dbReference>
<keyword evidence="2" id="KW-1185">Reference proteome</keyword>
<dbReference type="Proteomes" id="UP000234752">
    <property type="component" value="Chromosome eg_2"/>
</dbReference>
<sequence length="209" mass="23256">MTHPTYLICGFGRCGSSMVMQMLHAGGIHCVGDWPDFEAPGIETVATMLRQPPTTAMDGVAVKILDATSRHDFDLPKRGTGYRALWLDRNPDQQARSACKFMAATNSFPPGNRQHQRALRAQLAKSYTDDRAMCITRLHRICGQQPLILTFENILRDPARIASKLAAWTGRQLDERRMARQVVPRTPNCLPGLLELAQLFDRRAAQGGA</sequence>
<protein>
    <submittedName>
        <fullName evidence="1">Uncharacterized protein</fullName>
    </submittedName>
</protein>
<organism evidence="1 2">
    <name type="scientific">Niveispirillum cyanobacteriorum</name>
    <dbReference type="NCBI Taxonomy" id="1612173"/>
    <lineage>
        <taxon>Bacteria</taxon>
        <taxon>Pseudomonadati</taxon>
        <taxon>Pseudomonadota</taxon>
        <taxon>Alphaproteobacteria</taxon>
        <taxon>Rhodospirillales</taxon>
        <taxon>Azospirillaceae</taxon>
        <taxon>Niveispirillum</taxon>
    </lineage>
</organism>